<reference evidence="3 4" key="1">
    <citation type="submission" date="2020-03" db="EMBL/GenBank/DDBJ databases">
        <title>Alteromonas ponticola sp. nov., isolated from seawater.</title>
        <authorList>
            <person name="Yoon J.-H."/>
            <person name="Kim Y.-O."/>
        </authorList>
    </citation>
    <scope>NUCLEOTIDE SEQUENCE [LARGE SCALE GENOMIC DNA]</scope>
    <source>
        <strain evidence="3 4">MYP5</strain>
    </source>
</reference>
<organism evidence="3 4">
    <name type="scientific">Alteromonas ponticola</name>
    <dbReference type="NCBI Taxonomy" id="2720613"/>
    <lineage>
        <taxon>Bacteria</taxon>
        <taxon>Pseudomonadati</taxon>
        <taxon>Pseudomonadota</taxon>
        <taxon>Gammaproteobacteria</taxon>
        <taxon>Alteromonadales</taxon>
        <taxon>Alteromonadaceae</taxon>
        <taxon>Alteromonas/Salinimonas group</taxon>
        <taxon>Alteromonas</taxon>
    </lineage>
</organism>
<feature type="domain" description="Amidohydrolase 3" evidence="2">
    <location>
        <begin position="73"/>
        <end position="546"/>
    </location>
</feature>
<dbReference type="InterPro" id="IPR013108">
    <property type="entry name" value="Amidohydro_3"/>
</dbReference>
<dbReference type="Gene3D" id="3.20.20.140">
    <property type="entry name" value="Metal-dependent hydrolases"/>
    <property type="match status" value="1"/>
</dbReference>
<dbReference type="EMBL" id="JAATNW010000006">
    <property type="protein sequence ID" value="NMH60844.1"/>
    <property type="molecule type" value="Genomic_DNA"/>
</dbReference>
<protein>
    <submittedName>
        <fullName evidence="3">Amidohydrolase</fullName>
    </submittedName>
</protein>
<dbReference type="CDD" id="cd01300">
    <property type="entry name" value="YtcJ_like"/>
    <property type="match status" value="1"/>
</dbReference>
<dbReference type="Pfam" id="PF07969">
    <property type="entry name" value="Amidohydro_3"/>
    <property type="match status" value="1"/>
</dbReference>
<dbReference type="PANTHER" id="PTHR22642:SF2">
    <property type="entry name" value="PROTEIN LONG AFTER FAR-RED 3"/>
    <property type="match status" value="1"/>
</dbReference>
<name>A0ABX1R321_9ALTE</name>
<keyword evidence="1" id="KW-0732">Signal</keyword>
<comment type="caution">
    <text evidence="3">The sequence shown here is derived from an EMBL/GenBank/DDBJ whole genome shotgun (WGS) entry which is preliminary data.</text>
</comment>
<dbReference type="Gene3D" id="2.30.40.10">
    <property type="entry name" value="Urease, subunit C, domain 1"/>
    <property type="match status" value="1"/>
</dbReference>
<proteinExistence type="predicted"/>
<sequence>MRYVNKINFTVGLLFSLLTFTVNSQVAWVGEKIWTGNPKQPWAEVIITDNKRIVNVGDKTLLSGFTGKVNQTDGALIVPGLIDNHTHFMTGVEGLVSVSTLGATSKEDFVNRIASHVTKINEGEWITGGKWDETNWGGTQPNRHWVDNVTKDHPLLLMRVDSHSALVNSKALALAGIDDKTPDPVGGKIVRDKDGVPTGVLKDAAMEAVFKVMPKTTQDEEDRLLAIGMKHALKHGLTQIHSIPNVLEDAGWREYNLFKRANKNGTQTLRAVIYVPLKDRQKLADIIAADGKGDSWLSWPGVKAMTDGSLGSRSAWLYHPYSDDPSNSGMPIQPIAKLESAIEEANNLGLQLAIHAIGDRANDAVLDIFSKLKPPPVRPRIEHAQHLSQDAVARFSALGAVASMQPYHAIDDGRWAEKRIGKQRLTGTYAFRSLKETGTRITFGSDWNVAPLDPIAGIYAAVTRRTLDGENPQGWIPGQKISVEDALTAYTINNAWAVGMEDQIGSIEVGKFADFVVLDQNLFNMAPEDIRNTKVLMTVIDGNIMYQSE</sequence>
<dbReference type="RefSeq" id="WP_169211393.1">
    <property type="nucleotide sequence ID" value="NZ_JAATNW010000006.1"/>
</dbReference>
<dbReference type="SUPFAM" id="SSF51556">
    <property type="entry name" value="Metallo-dependent hydrolases"/>
    <property type="match status" value="1"/>
</dbReference>
<gene>
    <name evidence="3" type="ORF">HCJ96_12475</name>
</gene>
<accession>A0ABX1R321</accession>
<dbReference type="InterPro" id="IPR032466">
    <property type="entry name" value="Metal_Hydrolase"/>
</dbReference>
<evidence type="ECO:0000313" key="3">
    <source>
        <dbReference type="EMBL" id="NMH60844.1"/>
    </source>
</evidence>
<dbReference type="Gene3D" id="3.10.310.70">
    <property type="match status" value="1"/>
</dbReference>
<dbReference type="InterPro" id="IPR011059">
    <property type="entry name" value="Metal-dep_hydrolase_composite"/>
</dbReference>
<feature type="chain" id="PRO_5047072350" evidence="1">
    <location>
        <begin position="25"/>
        <end position="549"/>
    </location>
</feature>
<dbReference type="PANTHER" id="PTHR22642">
    <property type="entry name" value="IMIDAZOLONEPROPIONASE"/>
    <property type="match status" value="1"/>
</dbReference>
<dbReference type="InterPro" id="IPR033932">
    <property type="entry name" value="YtcJ-like"/>
</dbReference>
<dbReference type="SUPFAM" id="SSF51338">
    <property type="entry name" value="Composite domain of metallo-dependent hydrolases"/>
    <property type="match status" value="1"/>
</dbReference>
<feature type="signal peptide" evidence="1">
    <location>
        <begin position="1"/>
        <end position="24"/>
    </location>
</feature>
<evidence type="ECO:0000256" key="1">
    <source>
        <dbReference type="SAM" id="SignalP"/>
    </source>
</evidence>
<evidence type="ECO:0000259" key="2">
    <source>
        <dbReference type="Pfam" id="PF07969"/>
    </source>
</evidence>
<keyword evidence="4" id="KW-1185">Reference proteome</keyword>
<evidence type="ECO:0000313" key="4">
    <source>
        <dbReference type="Proteomes" id="UP000709336"/>
    </source>
</evidence>
<dbReference type="Proteomes" id="UP000709336">
    <property type="component" value="Unassembled WGS sequence"/>
</dbReference>